<dbReference type="Pfam" id="PF01494">
    <property type="entry name" value="FAD_binding_3"/>
    <property type="match status" value="1"/>
</dbReference>
<dbReference type="AlphaFoldDB" id="A0A1V6V6G6"/>
<reference evidence="9" key="1">
    <citation type="journal article" date="2017" name="Nat. Microbiol.">
        <title>Global analysis of biosynthetic gene clusters reveals vast potential of secondary metabolite production in Penicillium species.</title>
        <authorList>
            <person name="Nielsen J.C."/>
            <person name="Grijseels S."/>
            <person name="Prigent S."/>
            <person name="Ji B."/>
            <person name="Dainat J."/>
            <person name="Nielsen K.F."/>
            <person name="Frisvad J.C."/>
            <person name="Workman M."/>
            <person name="Nielsen J."/>
        </authorList>
    </citation>
    <scope>NUCLEOTIDE SEQUENCE [LARGE SCALE GENOMIC DNA]</scope>
    <source>
        <strain evidence="9">IBT 31321</strain>
    </source>
</reference>
<protein>
    <recommendedName>
        <fullName evidence="7">FAD-binding domain-containing protein</fullName>
    </recommendedName>
</protein>
<keyword evidence="4" id="KW-0274">FAD</keyword>
<feature type="domain" description="FAD-binding" evidence="7">
    <location>
        <begin position="8"/>
        <end position="339"/>
    </location>
</feature>
<evidence type="ECO:0000313" key="8">
    <source>
        <dbReference type="EMBL" id="OQE46236.1"/>
    </source>
</evidence>
<comment type="similarity">
    <text evidence="2">Belongs to the paxM FAD-dependent monooxygenase family.</text>
</comment>
<dbReference type="SUPFAM" id="SSF51905">
    <property type="entry name" value="FAD/NAD(P)-binding domain"/>
    <property type="match status" value="1"/>
</dbReference>
<dbReference type="Proteomes" id="UP000191500">
    <property type="component" value="Unassembled WGS sequence"/>
</dbReference>
<organism evidence="8 9">
    <name type="scientific">Penicillium coprophilum</name>
    <dbReference type="NCBI Taxonomy" id="36646"/>
    <lineage>
        <taxon>Eukaryota</taxon>
        <taxon>Fungi</taxon>
        <taxon>Dikarya</taxon>
        <taxon>Ascomycota</taxon>
        <taxon>Pezizomycotina</taxon>
        <taxon>Eurotiomycetes</taxon>
        <taxon>Eurotiomycetidae</taxon>
        <taxon>Eurotiales</taxon>
        <taxon>Aspergillaceae</taxon>
        <taxon>Penicillium</taxon>
    </lineage>
</organism>
<dbReference type="Gene3D" id="3.50.50.60">
    <property type="entry name" value="FAD/NAD(P)-binding domain"/>
    <property type="match status" value="1"/>
</dbReference>
<evidence type="ECO:0000256" key="1">
    <source>
        <dbReference type="ARBA" id="ARBA00001974"/>
    </source>
</evidence>
<evidence type="ECO:0000256" key="2">
    <source>
        <dbReference type="ARBA" id="ARBA00007992"/>
    </source>
</evidence>
<sequence length="450" mass="49615">MTEKSKPVRVLIAGAGIAGLATAISLTRIPNLPNLDIQLYEQAPELLEIGASIALSPNGMRTLEKLGVHSALTDEVGFRGPSGTPQIFRHWKTDQVVSVDTHVNVTDPRHHTTRFHRAHVHSALLEQVPRESIHLGKKIARAEADQTGVSLYFEDGSSAHGEILIGADGIRSRVRQSFIPDYKLRFSGKVFMRATFDASLVEGKIPDLPADSMHWWGPKDNFFASRLGKNQYTTVGAYDDPRSAEEVEKSIAWDQLGNVDFLRQRYKDWNPTVKALTELTPSTNLYPNFAGDALPTWVFGSRVTLVGDAAHAHGGAFAAGGSLALDDSLALGLAFKQVFYSRNATFSARNINEALGLYSQTRQPHTARLLRIVHNQIDKKGTVFATREEEDAALVTRMTGRPETVWLSEHDVEAAFNAVVEQLEGAQRLARLAEPERKIGREIQLQGSKL</sequence>
<evidence type="ECO:0000256" key="6">
    <source>
        <dbReference type="ARBA" id="ARBA00023033"/>
    </source>
</evidence>
<keyword evidence="3" id="KW-0285">Flavoprotein</keyword>
<accession>A0A1V6V6G6</accession>
<proteinExistence type="inferred from homology"/>
<keyword evidence="9" id="KW-1185">Reference proteome</keyword>
<keyword evidence="5" id="KW-0560">Oxidoreductase</keyword>
<dbReference type="STRING" id="36646.A0A1V6V6G6"/>
<evidence type="ECO:0000313" key="9">
    <source>
        <dbReference type="Proteomes" id="UP000191500"/>
    </source>
</evidence>
<comment type="caution">
    <text evidence="8">The sequence shown here is derived from an EMBL/GenBank/DDBJ whole genome shotgun (WGS) entry which is preliminary data.</text>
</comment>
<comment type="cofactor">
    <cofactor evidence="1">
        <name>FAD</name>
        <dbReference type="ChEBI" id="CHEBI:57692"/>
    </cofactor>
</comment>
<evidence type="ECO:0000256" key="3">
    <source>
        <dbReference type="ARBA" id="ARBA00022630"/>
    </source>
</evidence>
<gene>
    <name evidence="8" type="ORF">PENCOP_c001G06685</name>
</gene>
<evidence type="ECO:0000256" key="5">
    <source>
        <dbReference type="ARBA" id="ARBA00023002"/>
    </source>
</evidence>
<dbReference type="PANTHER" id="PTHR13789">
    <property type="entry name" value="MONOOXYGENASE"/>
    <property type="match status" value="1"/>
</dbReference>
<dbReference type="PRINTS" id="PR00420">
    <property type="entry name" value="RNGMNOXGNASE"/>
</dbReference>
<dbReference type="EMBL" id="MDDG01000001">
    <property type="protein sequence ID" value="OQE46236.1"/>
    <property type="molecule type" value="Genomic_DNA"/>
</dbReference>
<keyword evidence="6" id="KW-0503">Monooxygenase</keyword>
<dbReference type="InterPro" id="IPR050493">
    <property type="entry name" value="FAD-dep_Monooxygenase_BioMet"/>
</dbReference>
<evidence type="ECO:0000256" key="4">
    <source>
        <dbReference type="ARBA" id="ARBA00022827"/>
    </source>
</evidence>
<dbReference type="GO" id="GO:0071949">
    <property type="term" value="F:FAD binding"/>
    <property type="evidence" value="ECO:0007669"/>
    <property type="project" value="InterPro"/>
</dbReference>
<evidence type="ECO:0000259" key="7">
    <source>
        <dbReference type="Pfam" id="PF01494"/>
    </source>
</evidence>
<dbReference type="PANTHER" id="PTHR13789:SF318">
    <property type="entry name" value="GERANYLGERANYL DIPHOSPHATE REDUCTASE"/>
    <property type="match status" value="1"/>
</dbReference>
<dbReference type="GO" id="GO:0004497">
    <property type="term" value="F:monooxygenase activity"/>
    <property type="evidence" value="ECO:0007669"/>
    <property type="project" value="UniProtKB-KW"/>
</dbReference>
<name>A0A1V6V6G6_9EURO</name>
<dbReference type="InterPro" id="IPR036188">
    <property type="entry name" value="FAD/NAD-bd_sf"/>
</dbReference>
<dbReference type="InterPro" id="IPR002938">
    <property type="entry name" value="FAD-bd"/>
</dbReference>